<dbReference type="KEGG" id="hru:Halru_1491"/>
<dbReference type="HOGENOM" id="CLU_037945_1_0_2"/>
<dbReference type="InterPro" id="IPR010920">
    <property type="entry name" value="LSM_dom_sf"/>
</dbReference>
<dbReference type="STRING" id="797302.Halru_1491"/>
<dbReference type="GO" id="GO:0008381">
    <property type="term" value="F:mechanosensitive monoatomic ion channel activity"/>
    <property type="evidence" value="ECO:0007669"/>
    <property type="project" value="InterPro"/>
</dbReference>
<evidence type="ECO:0000256" key="2">
    <source>
        <dbReference type="ARBA" id="ARBA00008017"/>
    </source>
</evidence>
<feature type="transmembrane region" description="Helical" evidence="7">
    <location>
        <begin position="99"/>
        <end position="127"/>
    </location>
</feature>
<dbReference type="AlphaFoldDB" id="L0IBG2"/>
<dbReference type="PANTHER" id="PTHR30221:SF20">
    <property type="entry name" value="SMALL-CONDUCTANCE MECHANOSENSITIVE CHANNEL"/>
    <property type="match status" value="1"/>
</dbReference>
<gene>
    <name evidence="10" type="ordered locus">Halru_1491</name>
</gene>
<comment type="subcellular location">
    <subcellularLocation>
        <location evidence="1">Cell membrane</location>
        <topology evidence="1">Multi-pass membrane protein</topology>
    </subcellularLocation>
</comment>
<dbReference type="GeneID" id="14376278"/>
<keyword evidence="11" id="KW-1185">Reference proteome</keyword>
<evidence type="ECO:0000259" key="8">
    <source>
        <dbReference type="Pfam" id="PF00924"/>
    </source>
</evidence>
<evidence type="ECO:0000256" key="4">
    <source>
        <dbReference type="ARBA" id="ARBA00022692"/>
    </source>
</evidence>
<evidence type="ECO:0000313" key="10">
    <source>
        <dbReference type="EMBL" id="AGB16099.1"/>
    </source>
</evidence>
<dbReference type="Proteomes" id="UP000010846">
    <property type="component" value="Chromosome"/>
</dbReference>
<name>L0IBG2_HALRX</name>
<dbReference type="eggNOG" id="arCOG01568">
    <property type="taxonomic scope" value="Archaea"/>
</dbReference>
<feature type="domain" description="Mechanosensitive ion channel MscS C-terminal" evidence="9">
    <location>
        <begin position="192"/>
        <end position="277"/>
    </location>
</feature>
<keyword evidence="5 7" id="KW-1133">Transmembrane helix</keyword>
<dbReference type="OrthoDB" id="11475at2157"/>
<evidence type="ECO:0000259" key="9">
    <source>
        <dbReference type="Pfam" id="PF21082"/>
    </source>
</evidence>
<accession>L0IBG2</accession>
<dbReference type="SUPFAM" id="SSF50182">
    <property type="entry name" value="Sm-like ribonucleoproteins"/>
    <property type="match status" value="1"/>
</dbReference>
<feature type="transmembrane region" description="Helical" evidence="7">
    <location>
        <begin position="71"/>
        <end position="93"/>
    </location>
</feature>
<dbReference type="EMBL" id="CP003050">
    <property type="protein sequence ID" value="AGB16099.1"/>
    <property type="molecule type" value="Genomic_DNA"/>
</dbReference>
<comment type="similarity">
    <text evidence="2">Belongs to the MscS (TC 1.A.23) family.</text>
</comment>
<dbReference type="InterPro" id="IPR006685">
    <property type="entry name" value="MscS_channel_2nd"/>
</dbReference>
<proteinExistence type="inferred from homology"/>
<dbReference type="InterPro" id="IPR023408">
    <property type="entry name" value="MscS_beta-dom_sf"/>
</dbReference>
<protein>
    <submittedName>
        <fullName evidence="10">Small-conductance mechanosensitive channel</fullName>
    </submittedName>
</protein>
<keyword evidence="3" id="KW-1003">Cell membrane</keyword>
<evidence type="ECO:0000256" key="6">
    <source>
        <dbReference type="ARBA" id="ARBA00023136"/>
    </source>
</evidence>
<dbReference type="Gene3D" id="3.30.70.100">
    <property type="match status" value="1"/>
</dbReference>
<keyword evidence="6 7" id="KW-0472">Membrane</keyword>
<reference evidence="10" key="1">
    <citation type="submission" date="2011-09" db="EMBL/GenBank/DDBJ databases">
        <title>Complete sequence of Halovivax ruber XH-70.</title>
        <authorList>
            <consortium name="US DOE Joint Genome Institute"/>
            <person name="Lucas S."/>
            <person name="Han J."/>
            <person name="Lapidus A."/>
            <person name="Cheng J.-F."/>
            <person name="Goodwin L."/>
            <person name="Pitluck S."/>
            <person name="Peters L."/>
            <person name="Mikhailova N."/>
            <person name="Davenport K."/>
            <person name="Detter J.C."/>
            <person name="Han C."/>
            <person name="Tapia R."/>
            <person name="Land M."/>
            <person name="Hauser L."/>
            <person name="Kyrpides N."/>
            <person name="Ivanova N."/>
            <person name="Pagani I."/>
            <person name="Sproer C."/>
            <person name="Anderson I."/>
            <person name="Woyke T."/>
        </authorList>
    </citation>
    <scope>NUCLEOTIDE SEQUENCE</scope>
    <source>
        <strain evidence="10">XH-70</strain>
    </source>
</reference>
<evidence type="ECO:0000256" key="7">
    <source>
        <dbReference type="SAM" id="Phobius"/>
    </source>
</evidence>
<organism evidence="10 11">
    <name type="scientific">Halovivax ruber (strain DSM 18193 / JCM 13892 / XH-70)</name>
    <dbReference type="NCBI Taxonomy" id="797302"/>
    <lineage>
        <taxon>Archaea</taxon>
        <taxon>Methanobacteriati</taxon>
        <taxon>Methanobacteriota</taxon>
        <taxon>Stenosarchaea group</taxon>
        <taxon>Halobacteria</taxon>
        <taxon>Halobacteriales</taxon>
        <taxon>Natrialbaceae</taxon>
        <taxon>Halovivax</taxon>
    </lineage>
</organism>
<dbReference type="InterPro" id="IPR011066">
    <property type="entry name" value="MscS_channel_C_sf"/>
</dbReference>
<dbReference type="InterPro" id="IPR049278">
    <property type="entry name" value="MS_channel_C"/>
</dbReference>
<dbReference type="RefSeq" id="WP_015300744.1">
    <property type="nucleotide sequence ID" value="NC_019964.1"/>
</dbReference>
<dbReference type="Gene3D" id="2.30.30.60">
    <property type="match status" value="1"/>
</dbReference>
<keyword evidence="4 7" id="KW-0812">Transmembrane</keyword>
<dbReference type="InterPro" id="IPR045275">
    <property type="entry name" value="MscS_archaea/bacteria_type"/>
</dbReference>
<feature type="domain" description="Mechanosensitive ion channel MscS" evidence="8">
    <location>
        <begin position="116"/>
        <end position="183"/>
    </location>
</feature>
<dbReference type="Pfam" id="PF00924">
    <property type="entry name" value="MS_channel_2nd"/>
    <property type="match status" value="1"/>
</dbReference>
<dbReference type="GO" id="GO:0005886">
    <property type="term" value="C:plasma membrane"/>
    <property type="evidence" value="ECO:0007669"/>
    <property type="project" value="UniProtKB-SubCell"/>
</dbReference>
<dbReference type="Pfam" id="PF21082">
    <property type="entry name" value="MS_channel_3rd"/>
    <property type="match status" value="1"/>
</dbReference>
<evidence type="ECO:0000256" key="5">
    <source>
        <dbReference type="ARBA" id="ARBA00022989"/>
    </source>
</evidence>
<dbReference type="SUPFAM" id="SSF82689">
    <property type="entry name" value="Mechanosensitive channel protein MscS (YggB), C-terminal domain"/>
    <property type="match status" value="1"/>
</dbReference>
<evidence type="ECO:0000256" key="3">
    <source>
        <dbReference type="ARBA" id="ARBA00022475"/>
    </source>
</evidence>
<dbReference type="PANTHER" id="PTHR30221">
    <property type="entry name" value="SMALL-CONDUCTANCE MECHANOSENSITIVE CHANNEL"/>
    <property type="match status" value="1"/>
</dbReference>
<sequence length="322" mass="35752">MRVVEQVVADIVSSPLLTSIRDWSRDNEMIWSVAIALVILVGGWYGSKLVVRLAGRTVAQRIERPSVTRSVLRTIRLSVLLLSLVAAALVLGIGNVEILLSVGVLSAVVAVVLAPLIGSLIHGLFILTDKPFEIGDMIEIVDQDHVGFVEDITIRYTKIVTLENTILVVPNSDVHERDVLNYSAEDERTRVSIEYDVTYESDLDQAIRDAERAARSVDEVVGGGPDVRVGSARYTASPLCDVKAYADSGVRLVLRFWVKEPYKLTRARSIVAQRVRERYADTDVQFAYPHRELVFNDAVEHGAMQTNLPDNSRDADRAESER</sequence>
<evidence type="ECO:0000256" key="1">
    <source>
        <dbReference type="ARBA" id="ARBA00004651"/>
    </source>
</evidence>
<feature type="transmembrane region" description="Helical" evidence="7">
    <location>
        <begin position="29"/>
        <end position="51"/>
    </location>
</feature>
<evidence type="ECO:0000313" key="11">
    <source>
        <dbReference type="Proteomes" id="UP000010846"/>
    </source>
</evidence>